<feature type="region of interest" description="Disordered" evidence="1">
    <location>
        <begin position="1"/>
        <end position="37"/>
    </location>
</feature>
<dbReference type="Proteomes" id="UP000494106">
    <property type="component" value="Unassembled WGS sequence"/>
</dbReference>
<evidence type="ECO:0000313" key="2">
    <source>
        <dbReference type="EMBL" id="CAB3254282.1"/>
    </source>
</evidence>
<reference evidence="2 3" key="1">
    <citation type="submission" date="2020-04" db="EMBL/GenBank/DDBJ databases">
        <authorList>
            <person name="Wallbank WR R."/>
            <person name="Pardo Diaz C."/>
            <person name="Kozak K."/>
            <person name="Martin S."/>
            <person name="Jiggins C."/>
            <person name="Moest M."/>
            <person name="Warren A I."/>
            <person name="Byers J.R.P. K."/>
            <person name="Montejo-Kovacevich G."/>
            <person name="Yen C E."/>
        </authorList>
    </citation>
    <scope>NUCLEOTIDE SEQUENCE [LARGE SCALE GENOMIC DNA]</scope>
</reference>
<proteinExistence type="predicted"/>
<sequence length="70" mass="7611">MGLIRPTRWGSATPACKRPRRLLKGAGSTHLANLTTTHKGRSLSLNVETGARHQYQYAPAYSFGKTDVGV</sequence>
<keyword evidence="3" id="KW-1185">Reference proteome</keyword>
<comment type="caution">
    <text evidence="2">The sequence shown here is derived from an EMBL/GenBank/DDBJ whole genome shotgun (WGS) entry which is preliminary data.</text>
</comment>
<dbReference type="AlphaFoldDB" id="A0A8S1B6V2"/>
<protein>
    <submittedName>
        <fullName evidence="2">Uncharacterized protein</fullName>
    </submittedName>
</protein>
<gene>
    <name evidence="2" type="ORF">APLA_LOCUS14489</name>
</gene>
<evidence type="ECO:0000256" key="1">
    <source>
        <dbReference type="SAM" id="MobiDB-lite"/>
    </source>
</evidence>
<accession>A0A8S1B6V2</accession>
<evidence type="ECO:0000313" key="3">
    <source>
        <dbReference type="Proteomes" id="UP000494106"/>
    </source>
</evidence>
<organism evidence="2 3">
    <name type="scientific">Arctia plantaginis</name>
    <name type="common">Wood tiger moth</name>
    <name type="synonym">Phalaena plantaginis</name>
    <dbReference type="NCBI Taxonomy" id="874455"/>
    <lineage>
        <taxon>Eukaryota</taxon>
        <taxon>Metazoa</taxon>
        <taxon>Ecdysozoa</taxon>
        <taxon>Arthropoda</taxon>
        <taxon>Hexapoda</taxon>
        <taxon>Insecta</taxon>
        <taxon>Pterygota</taxon>
        <taxon>Neoptera</taxon>
        <taxon>Endopterygota</taxon>
        <taxon>Lepidoptera</taxon>
        <taxon>Glossata</taxon>
        <taxon>Ditrysia</taxon>
        <taxon>Noctuoidea</taxon>
        <taxon>Erebidae</taxon>
        <taxon>Arctiinae</taxon>
        <taxon>Arctia</taxon>
    </lineage>
</organism>
<name>A0A8S1B6V2_ARCPL</name>
<dbReference type="EMBL" id="CADEBC010000562">
    <property type="protein sequence ID" value="CAB3254282.1"/>
    <property type="molecule type" value="Genomic_DNA"/>
</dbReference>